<proteinExistence type="predicted"/>
<name>A0A2U3D5M5_SULT2</name>
<dbReference type="AlphaFoldDB" id="A0A2U3D5M5"/>
<reference evidence="1 2" key="1">
    <citation type="submission" date="2016-11" db="EMBL/GenBank/DDBJ databases">
        <title>Comparative genomics of Acidibacillus ferroxidans species.</title>
        <authorList>
            <person name="Oliveira G."/>
            <person name="Nunes G."/>
            <person name="Oliveira R."/>
            <person name="Araujo F."/>
            <person name="Salim A."/>
            <person name="Scholte L."/>
            <person name="Morais D."/>
            <person name="Nancucheo I."/>
            <person name="Johnson D.B."/>
            <person name="Grail B."/>
            <person name="Bittencourt J."/>
            <person name="Valadares R."/>
        </authorList>
    </citation>
    <scope>NUCLEOTIDE SEQUENCE [LARGE SCALE GENOMIC DNA]</scope>
    <source>
        <strain evidence="1 2">Y002</strain>
    </source>
</reference>
<accession>A0A2U3D5M5</accession>
<evidence type="ECO:0000313" key="2">
    <source>
        <dbReference type="Proteomes" id="UP000245380"/>
    </source>
</evidence>
<dbReference type="Proteomes" id="UP000245380">
    <property type="component" value="Unassembled WGS sequence"/>
</dbReference>
<gene>
    <name evidence="1" type="ORF">BM613_12990</name>
</gene>
<keyword evidence="2" id="KW-1185">Reference proteome</keyword>
<dbReference type="EMBL" id="MPDK01000035">
    <property type="protein sequence ID" value="PWI56584.1"/>
    <property type="molecule type" value="Genomic_DNA"/>
</dbReference>
<sequence length="168" mass="19005">MAIKCTHPDNYDQESINYKGLVVNVKSLDPISKRAEGGKIHQGIPFYYYYDEATWQFVRDKQIPTAKVRNMCRKCLKKSLSTDEPHYGDGVYMTLHSDLYNANTTTEVLKSHGIGKRSFKATYMCCSAETFRKIPCTGGVVRSVVHQVNQVGRLAMNPESVIQMSDGR</sequence>
<comment type="caution">
    <text evidence="1">The sequence shown here is derived from an EMBL/GenBank/DDBJ whole genome shotgun (WGS) entry which is preliminary data.</text>
</comment>
<protein>
    <submittedName>
        <fullName evidence="1">Uncharacterized protein</fullName>
    </submittedName>
</protein>
<evidence type="ECO:0000313" key="1">
    <source>
        <dbReference type="EMBL" id="PWI56584.1"/>
    </source>
</evidence>
<organism evidence="1 2">
    <name type="scientific">Sulfoacidibacillus thermotolerans</name>
    <name type="common">Acidibacillus sulfuroxidans</name>
    <dbReference type="NCBI Taxonomy" id="1765684"/>
    <lineage>
        <taxon>Bacteria</taxon>
        <taxon>Bacillati</taxon>
        <taxon>Bacillota</taxon>
        <taxon>Bacilli</taxon>
        <taxon>Bacillales</taxon>
        <taxon>Alicyclobacillaceae</taxon>
        <taxon>Sulfoacidibacillus</taxon>
    </lineage>
</organism>